<reference evidence="1" key="1">
    <citation type="submission" date="2022-06" db="EMBL/GenBank/DDBJ databases">
        <title>Phylogenomic reconstructions and comparative analyses of Kickxellomycotina fungi.</title>
        <authorList>
            <person name="Reynolds N.K."/>
            <person name="Stajich J.E."/>
            <person name="Barry K."/>
            <person name="Grigoriev I.V."/>
            <person name="Crous P."/>
            <person name="Smith M.E."/>
        </authorList>
    </citation>
    <scope>NUCLEOTIDE SEQUENCE</scope>
    <source>
        <strain evidence="1">RSA 2271</strain>
    </source>
</reference>
<protein>
    <submittedName>
        <fullName evidence="1">Uncharacterized protein</fullName>
    </submittedName>
</protein>
<organism evidence="1 2">
    <name type="scientific">Spiromyces aspiralis</name>
    <dbReference type="NCBI Taxonomy" id="68401"/>
    <lineage>
        <taxon>Eukaryota</taxon>
        <taxon>Fungi</taxon>
        <taxon>Fungi incertae sedis</taxon>
        <taxon>Zoopagomycota</taxon>
        <taxon>Kickxellomycotina</taxon>
        <taxon>Kickxellomycetes</taxon>
        <taxon>Kickxellales</taxon>
        <taxon>Kickxellaceae</taxon>
        <taxon>Spiromyces</taxon>
    </lineage>
</organism>
<comment type="caution">
    <text evidence="1">The sequence shown here is derived from an EMBL/GenBank/DDBJ whole genome shotgun (WGS) entry which is preliminary data.</text>
</comment>
<evidence type="ECO:0000313" key="2">
    <source>
        <dbReference type="Proteomes" id="UP001145114"/>
    </source>
</evidence>
<keyword evidence="2" id="KW-1185">Reference proteome</keyword>
<sequence length="205" mass="22477">MSPFDANASTGSNGAFPDYYAILGVSPDATEEEIRRAYMRKALEVHPDRNGSPDATKQFQALADAYYTLSDSKRRRDYDRARQDFTSTAGRPGEQQPFGAGRHHANADRVFGDVFEDLLRPEVDNPTSHWAPLGMVSGGILGFILANLPGAFVGSFAGRKLGSIRDNKGKSVYEVFQGLPHARKLQILTALATQFFIRAGDVHSK</sequence>
<proteinExistence type="predicted"/>
<gene>
    <name evidence="1" type="ORF">EV182_005379</name>
</gene>
<evidence type="ECO:0000313" key="1">
    <source>
        <dbReference type="EMBL" id="KAJ1673367.1"/>
    </source>
</evidence>
<dbReference type="EMBL" id="JAMZIH010007037">
    <property type="protein sequence ID" value="KAJ1673367.1"/>
    <property type="molecule type" value="Genomic_DNA"/>
</dbReference>
<accession>A0ACC1HB48</accession>
<name>A0ACC1HB48_9FUNG</name>
<dbReference type="Proteomes" id="UP001145114">
    <property type="component" value="Unassembled WGS sequence"/>
</dbReference>